<keyword evidence="1" id="KW-0433">Leucine-rich repeat</keyword>
<dbReference type="KEGG" id="mrr:Moror_8284"/>
<feature type="compositionally biased region" description="Low complexity" evidence="3">
    <location>
        <begin position="638"/>
        <end position="652"/>
    </location>
</feature>
<feature type="compositionally biased region" description="Polar residues" evidence="3">
    <location>
        <begin position="300"/>
        <end position="309"/>
    </location>
</feature>
<dbReference type="EMBL" id="AWSO01000147">
    <property type="protein sequence ID" value="ESK94299.1"/>
    <property type="molecule type" value="Genomic_DNA"/>
</dbReference>
<reference evidence="4 5" key="1">
    <citation type="journal article" date="2014" name="BMC Genomics">
        <title>Genome and secretome analysis of the hemibiotrophic fungal pathogen, Moniliophthora roreri, which causes frosty pod rot disease of cacao: mechanisms of the biotrophic and necrotrophic phases.</title>
        <authorList>
            <person name="Meinhardt L.W."/>
            <person name="Costa G.G.L."/>
            <person name="Thomazella D.P.T."/>
            <person name="Teixeira P.J.P.L."/>
            <person name="Carazzolle M.F."/>
            <person name="Schuster S.C."/>
            <person name="Carlson J.E."/>
            <person name="Guiltinan M.J."/>
            <person name="Mieczkowski P."/>
            <person name="Farmer A."/>
            <person name="Ramaraj T."/>
            <person name="Crozier J."/>
            <person name="Davis R.E."/>
            <person name="Shao J."/>
            <person name="Melnick R.L."/>
            <person name="Pereira G.A.G."/>
            <person name="Bailey B.A."/>
        </authorList>
    </citation>
    <scope>NUCLEOTIDE SEQUENCE [LARGE SCALE GENOMIC DNA]</scope>
    <source>
        <strain evidence="4 5">MCA 2997</strain>
    </source>
</reference>
<sequence length="1006" mass="109938">MSSLDVDRSVSRRGSFPSASSSLTHAYIQDALLSSPDEGATLAFTKKGLTDIGEAAAEELATIGMEPPEDESRVRRIALNHNRLTTIPMEFALLARLRYLNLKNNCFSVFPDALTLMPSLDTLDISNNKIKRLPSQPGNLVNLRVFCLSRNKLTRLPTYLVKFHKLTVLEVERNPIEWPPKSVMERRGPVNSAEAMSSWIHNIQRWIDMECSGGRKGHDDSGFGEMESKTEDNYVSWARLPLTDREFDEGVTPHARSFSIDSNFSVSSLAESVNMNTPASNFDSPDRPPPLHLGILQSYSTETSPTHSLESYLPSPAESDTFPDSNISTEAGRDDDFHQRQQQLHGRNASYAGDAQKGRRAPVSTDRKKSLPDLRTAKLNFSKKTPDLPDRRPAALSRANFTEEYSMPSPQSQRQDSGSSLSSGSRHINKVFGKDYVRTSPTRAVPSMAFERNSYFRRLSTLPLNASNNIPKPLLDLIDTARSILFAVCQIYQTLEHYTLQALDDRLSSVLKKVLHPASADMMQFINSLDRFDAMSRKMVPSPPVCRAVVESCRDTVAVFGKAVGVLALQLKVIVNADDVRYLRQLVLNLYGATAEITLAWQSMLPQIEAAKTLLHSKGFTTSSPPGGFGLLAGNTESQPASASAASTPGSSLDSPIPPFISLRPQPGRTHQARRHAGSFSFKDVEIGKALPSYDDVPLPVLSRSLATSSTKHTLRAPKRQGTLTPASLTVQSPSPTSPYVTGSTSTSVVDSSRSNHSRSGSQASLQASSTSSSPIIPAPKATFLELPSTSKIQVDKEAIQAVQDAVDVAPSVWDMVEEALSGVLDTKPEVRDSLDRARSVTKSLSDMMRAIKEGQVTADKKVLREEAHMFLKHVVQLSNAVKIYGGAVSSTLRTSMVKLTNSTEEFAILLHVSSFSPSPASSSARPYSPMLGLPNPQSHLNLPEERLSPGLSRSRSAQAATTSTKLPISPIPDGSKSALPHQSFKVPVIKRFRDREPRFDGNDPG</sequence>
<dbReference type="SUPFAM" id="SSF52075">
    <property type="entry name" value="Outer arm dynein light chain 1"/>
    <property type="match status" value="1"/>
</dbReference>
<dbReference type="InterPro" id="IPR019487">
    <property type="entry name" value="RAM_signalling_pathway_SOG2"/>
</dbReference>
<feature type="compositionally biased region" description="Low complexity" evidence="3">
    <location>
        <begin position="953"/>
        <end position="965"/>
    </location>
</feature>
<feature type="compositionally biased region" description="Low complexity" evidence="3">
    <location>
        <begin position="411"/>
        <end position="425"/>
    </location>
</feature>
<feature type="compositionally biased region" description="Low complexity" evidence="3">
    <location>
        <begin position="733"/>
        <end position="774"/>
    </location>
</feature>
<feature type="region of interest" description="Disordered" evidence="3">
    <location>
        <begin position="626"/>
        <end position="677"/>
    </location>
</feature>
<dbReference type="PANTHER" id="PTHR15454">
    <property type="entry name" value="NISCHARIN RELATED"/>
    <property type="match status" value="1"/>
</dbReference>
<feature type="compositionally biased region" description="Polar residues" evidence="3">
    <location>
        <begin position="722"/>
        <end position="732"/>
    </location>
</feature>
<evidence type="ECO:0000313" key="5">
    <source>
        <dbReference type="Proteomes" id="UP000017559"/>
    </source>
</evidence>
<evidence type="ECO:0000313" key="4">
    <source>
        <dbReference type="EMBL" id="ESK94299.1"/>
    </source>
</evidence>
<dbReference type="GO" id="GO:0005737">
    <property type="term" value="C:cytoplasm"/>
    <property type="evidence" value="ECO:0007669"/>
    <property type="project" value="TreeGrafter"/>
</dbReference>
<dbReference type="AlphaFoldDB" id="V2YRK7"/>
<dbReference type="Proteomes" id="UP000017559">
    <property type="component" value="Unassembled WGS sequence"/>
</dbReference>
<organism evidence="4 5">
    <name type="scientific">Moniliophthora roreri (strain MCA 2997)</name>
    <name type="common">Cocoa frosty pod rot fungus</name>
    <name type="synonym">Crinipellis roreri</name>
    <dbReference type="NCBI Taxonomy" id="1381753"/>
    <lineage>
        <taxon>Eukaryota</taxon>
        <taxon>Fungi</taxon>
        <taxon>Dikarya</taxon>
        <taxon>Basidiomycota</taxon>
        <taxon>Agaricomycotina</taxon>
        <taxon>Agaricomycetes</taxon>
        <taxon>Agaricomycetidae</taxon>
        <taxon>Agaricales</taxon>
        <taxon>Marasmiineae</taxon>
        <taxon>Marasmiaceae</taxon>
        <taxon>Moniliophthora</taxon>
    </lineage>
</organism>
<dbReference type="STRING" id="1381753.V2YRK7"/>
<evidence type="ECO:0000256" key="1">
    <source>
        <dbReference type="ARBA" id="ARBA00022614"/>
    </source>
</evidence>
<feature type="region of interest" description="Disordered" evidence="3">
    <location>
        <begin position="917"/>
        <end position="1006"/>
    </location>
</feature>
<feature type="compositionally biased region" description="Basic and acidic residues" evidence="3">
    <location>
        <begin position="992"/>
        <end position="1006"/>
    </location>
</feature>
<dbReference type="SMART" id="SM00369">
    <property type="entry name" value="LRR_TYP"/>
    <property type="match status" value="3"/>
</dbReference>
<dbReference type="OrthoDB" id="1394818at2759"/>
<feature type="compositionally biased region" description="Basic and acidic residues" evidence="3">
    <location>
        <begin position="384"/>
        <end position="393"/>
    </location>
</feature>
<dbReference type="HOGENOM" id="CLU_006272_0_0_1"/>
<feature type="region of interest" description="Disordered" evidence="3">
    <location>
        <begin position="708"/>
        <end position="777"/>
    </location>
</feature>
<dbReference type="Gene3D" id="3.80.10.10">
    <property type="entry name" value="Ribonuclease Inhibitor"/>
    <property type="match status" value="1"/>
</dbReference>
<proteinExistence type="predicted"/>
<dbReference type="InterPro" id="IPR032675">
    <property type="entry name" value="LRR_dom_sf"/>
</dbReference>
<accession>V2YRK7</accession>
<dbReference type="InterPro" id="IPR001611">
    <property type="entry name" value="Leu-rich_rpt"/>
</dbReference>
<dbReference type="Pfam" id="PF13855">
    <property type="entry name" value="LRR_8"/>
    <property type="match status" value="1"/>
</dbReference>
<dbReference type="Pfam" id="PF10428">
    <property type="entry name" value="SOG2"/>
    <property type="match status" value="1"/>
</dbReference>
<feature type="compositionally biased region" description="Basic and acidic residues" evidence="3">
    <location>
        <begin position="365"/>
        <end position="376"/>
    </location>
</feature>
<protein>
    <submittedName>
        <fullName evidence="4">Leucine-rich repeat-containing protein sog2</fullName>
    </submittedName>
</protein>
<evidence type="ECO:0000256" key="3">
    <source>
        <dbReference type="SAM" id="MobiDB-lite"/>
    </source>
</evidence>
<dbReference type="InterPro" id="IPR003591">
    <property type="entry name" value="Leu-rich_rpt_typical-subtyp"/>
</dbReference>
<comment type="caution">
    <text evidence="4">The sequence shown here is derived from an EMBL/GenBank/DDBJ whole genome shotgun (WGS) entry which is preliminary data.</text>
</comment>
<feature type="compositionally biased region" description="Basic and acidic residues" evidence="3">
    <location>
        <begin position="1"/>
        <end position="10"/>
    </location>
</feature>
<keyword evidence="5" id="KW-1185">Reference proteome</keyword>
<feature type="compositionally biased region" description="Low complexity" evidence="3">
    <location>
        <begin position="917"/>
        <end position="930"/>
    </location>
</feature>
<evidence type="ECO:0000256" key="2">
    <source>
        <dbReference type="ARBA" id="ARBA00022737"/>
    </source>
</evidence>
<keyword evidence="2" id="KW-0677">Repeat</keyword>
<gene>
    <name evidence="4" type="ORF">Moror_8284</name>
</gene>
<feature type="region of interest" description="Disordered" evidence="3">
    <location>
        <begin position="1"/>
        <end position="20"/>
    </location>
</feature>
<name>V2YRK7_MONRO</name>
<dbReference type="PROSITE" id="PS51450">
    <property type="entry name" value="LRR"/>
    <property type="match status" value="1"/>
</dbReference>
<feature type="region of interest" description="Disordered" evidence="3">
    <location>
        <begin position="300"/>
        <end position="425"/>
    </location>
</feature>